<evidence type="ECO:0000256" key="3">
    <source>
        <dbReference type="ARBA" id="ARBA00022692"/>
    </source>
</evidence>
<feature type="transmembrane region" description="Helical" evidence="8">
    <location>
        <begin position="82"/>
        <end position="100"/>
    </location>
</feature>
<feature type="transmembrane region" description="Helical" evidence="8">
    <location>
        <begin position="275"/>
        <end position="296"/>
    </location>
</feature>
<feature type="transmembrane region" description="Helical" evidence="8">
    <location>
        <begin position="316"/>
        <end position="337"/>
    </location>
</feature>
<feature type="transmembrane region" description="Helical" evidence="8">
    <location>
        <begin position="199"/>
        <end position="219"/>
    </location>
</feature>
<evidence type="ECO:0000256" key="2">
    <source>
        <dbReference type="ARBA" id="ARBA00022475"/>
    </source>
</evidence>
<feature type="transmembrane region" description="Helical" evidence="8">
    <location>
        <begin position="392"/>
        <end position="413"/>
    </location>
</feature>
<dbReference type="InterPro" id="IPR004268">
    <property type="entry name" value="MurJ"/>
</dbReference>
<evidence type="ECO:0000256" key="6">
    <source>
        <dbReference type="ARBA" id="ARBA00022989"/>
    </source>
</evidence>
<feature type="transmembrane region" description="Helical" evidence="8">
    <location>
        <begin position="495"/>
        <end position="517"/>
    </location>
</feature>
<keyword evidence="6 8" id="KW-1133">Transmembrane helix</keyword>
<evidence type="ECO:0000256" key="8">
    <source>
        <dbReference type="SAM" id="Phobius"/>
    </source>
</evidence>
<evidence type="ECO:0000256" key="1">
    <source>
        <dbReference type="ARBA" id="ARBA00004651"/>
    </source>
</evidence>
<keyword evidence="3 8" id="KW-0812">Transmembrane</keyword>
<dbReference type="InterPro" id="IPR051050">
    <property type="entry name" value="Lipid_II_flippase_MurJ/MviN"/>
</dbReference>
<evidence type="ECO:0000313" key="9">
    <source>
        <dbReference type="EMBL" id="GAA4266041.1"/>
    </source>
</evidence>
<feature type="transmembrane region" description="Helical" evidence="8">
    <location>
        <begin position="112"/>
        <end position="137"/>
    </location>
</feature>
<keyword evidence="4" id="KW-0133">Cell shape</keyword>
<feature type="transmembrane region" description="Helical" evidence="8">
    <location>
        <begin position="454"/>
        <end position="475"/>
    </location>
</feature>
<feature type="transmembrane region" description="Helical" evidence="8">
    <location>
        <begin position="37"/>
        <end position="62"/>
    </location>
</feature>
<dbReference type="PRINTS" id="PR01806">
    <property type="entry name" value="VIRFACTRMVIN"/>
</dbReference>
<dbReference type="EMBL" id="BAABAU010000001">
    <property type="protein sequence ID" value="GAA4266041.1"/>
    <property type="molecule type" value="Genomic_DNA"/>
</dbReference>
<keyword evidence="2" id="KW-1003">Cell membrane</keyword>
<evidence type="ECO:0000313" key="10">
    <source>
        <dbReference type="Proteomes" id="UP001501594"/>
    </source>
</evidence>
<dbReference type="Proteomes" id="UP001501594">
    <property type="component" value="Unassembled WGS sequence"/>
</dbReference>
<feature type="transmembrane region" description="Helical" evidence="8">
    <location>
        <begin position="425"/>
        <end position="448"/>
    </location>
</feature>
<dbReference type="PANTHER" id="PTHR47019:SF1">
    <property type="entry name" value="LIPID II FLIPPASE MURJ"/>
    <property type="match status" value="1"/>
</dbReference>
<evidence type="ECO:0000256" key="5">
    <source>
        <dbReference type="ARBA" id="ARBA00022984"/>
    </source>
</evidence>
<dbReference type="Pfam" id="PF03023">
    <property type="entry name" value="MurJ"/>
    <property type="match status" value="1"/>
</dbReference>
<comment type="subcellular location">
    <subcellularLocation>
        <location evidence="1">Cell membrane</location>
        <topology evidence="1">Multi-pass membrane protein</topology>
    </subcellularLocation>
</comment>
<feature type="transmembrane region" description="Helical" evidence="8">
    <location>
        <begin position="231"/>
        <end position="255"/>
    </location>
</feature>
<protein>
    <submittedName>
        <fullName evidence="9">Murein biosynthesis integral membrane protein MurJ</fullName>
    </submittedName>
</protein>
<accession>A0ABP8E1F4</accession>
<keyword evidence="10" id="KW-1185">Reference proteome</keyword>
<feature type="transmembrane region" description="Helical" evidence="8">
    <location>
        <begin position="358"/>
        <end position="380"/>
    </location>
</feature>
<feature type="transmembrane region" description="Helical" evidence="8">
    <location>
        <begin position="529"/>
        <end position="551"/>
    </location>
</feature>
<dbReference type="RefSeq" id="WP_344794919.1">
    <property type="nucleotide sequence ID" value="NZ_BAABAU010000001.1"/>
</dbReference>
<name>A0ABP8E1F4_9MICO</name>
<feature type="transmembrane region" description="Helical" evidence="8">
    <location>
        <begin position="157"/>
        <end position="178"/>
    </location>
</feature>
<gene>
    <name evidence="9" type="ORF">GCM10022256_16530</name>
</gene>
<keyword evidence="7 8" id="KW-0472">Membrane</keyword>
<comment type="caution">
    <text evidence="9">The sequence shown here is derived from an EMBL/GenBank/DDBJ whole genome shotgun (WGS) entry which is preliminary data.</text>
</comment>
<organism evidence="9 10">
    <name type="scientific">Frondihabitans peucedani</name>
    <dbReference type="NCBI Taxonomy" id="598626"/>
    <lineage>
        <taxon>Bacteria</taxon>
        <taxon>Bacillati</taxon>
        <taxon>Actinomycetota</taxon>
        <taxon>Actinomycetes</taxon>
        <taxon>Micrococcales</taxon>
        <taxon>Microbacteriaceae</taxon>
        <taxon>Frondihabitans</taxon>
    </lineage>
</organism>
<dbReference type="PANTHER" id="PTHR47019">
    <property type="entry name" value="LIPID II FLIPPASE MURJ"/>
    <property type="match status" value="1"/>
</dbReference>
<evidence type="ECO:0000256" key="4">
    <source>
        <dbReference type="ARBA" id="ARBA00022960"/>
    </source>
</evidence>
<sequence length="570" mass="60098">MSTVDPVGAENPDPALTAEIESAVPAARQRSLGRASALLAGGTIVSRVLGFAKTAVLAAAIGQTGSRAADAFSVSNQLPNNIYALVAGGLLSAVLVPQIVKAAKGPDGGQRYINKVVTLGTAVFVVVTLIGTLAAPFLVNLYAHRASADGPGFSPEALALATAFAYWCLPQIFFYAIYSLLSEVLNARQIFGPFTWAPVVNNVVSIVGLVLFMILFGGAGENSLVADWTPGRIVILAGTASLGVAAQAGFLLLFWRRAGLTFKPDFRWRGVGLGATGRAAGWMFALILVTQLAGIVQSNVASLGSGASNAVLSNAWLIFMLPHGIVTVSIATAYFTSMTADADRGDLRAVRNNLSSSLRTIGMFIVFAAVALSVVAFPFARFYEARFTNIGAMAHVILAYLPGLILFSMLFVLQRVFFAFHEQRTVFFMQLVQSGVFVLGTLACAWLVAPQHIAVAVAVATSVAGSAQTVVALVLVHRRIGGIDGRWVLRRHLQYLLFSLVAGVVGLLVVSGMGGYTEGGFGLSGRVPAILTVIVAGVVMALVYFVLLTAIRIPELSAMTRPVLRRLRRS</sequence>
<evidence type="ECO:0000256" key="7">
    <source>
        <dbReference type="ARBA" id="ARBA00023136"/>
    </source>
</evidence>
<reference evidence="10" key="1">
    <citation type="journal article" date="2019" name="Int. J. Syst. Evol. Microbiol.">
        <title>The Global Catalogue of Microorganisms (GCM) 10K type strain sequencing project: providing services to taxonomists for standard genome sequencing and annotation.</title>
        <authorList>
            <consortium name="The Broad Institute Genomics Platform"/>
            <consortium name="The Broad Institute Genome Sequencing Center for Infectious Disease"/>
            <person name="Wu L."/>
            <person name="Ma J."/>
        </authorList>
    </citation>
    <scope>NUCLEOTIDE SEQUENCE [LARGE SCALE GENOMIC DNA]</scope>
    <source>
        <strain evidence="10">JCM 17442</strain>
    </source>
</reference>
<proteinExistence type="predicted"/>
<keyword evidence="5" id="KW-0573">Peptidoglycan synthesis</keyword>
<dbReference type="CDD" id="cd13123">
    <property type="entry name" value="MATE_MurJ_like"/>
    <property type="match status" value="1"/>
</dbReference>